<organism evidence="1 2">
    <name type="scientific">Chiloscyllium punctatum</name>
    <name type="common">Brownbanded bambooshark</name>
    <name type="synonym">Hemiscyllium punctatum</name>
    <dbReference type="NCBI Taxonomy" id="137246"/>
    <lineage>
        <taxon>Eukaryota</taxon>
        <taxon>Metazoa</taxon>
        <taxon>Chordata</taxon>
        <taxon>Craniata</taxon>
        <taxon>Vertebrata</taxon>
        <taxon>Chondrichthyes</taxon>
        <taxon>Elasmobranchii</taxon>
        <taxon>Galeomorphii</taxon>
        <taxon>Galeoidea</taxon>
        <taxon>Orectolobiformes</taxon>
        <taxon>Hemiscylliidae</taxon>
        <taxon>Chiloscyllium</taxon>
    </lineage>
</organism>
<reference evidence="1 2" key="1">
    <citation type="journal article" date="2018" name="Nat. Ecol. Evol.">
        <title>Shark genomes provide insights into elasmobranch evolution and the origin of vertebrates.</title>
        <authorList>
            <person name="Hara Y"/>
            <person name="Yamaguchi K"/>
            <person name="Onimaru K"/>
            <person name="Kadota M"/>
            <person name="Koyanagi M"/>
            <person name="Keeley SD"/>
            <person name="Tatsumi K"/>
            <person name="Tanaka K"/>
            <person name="Motone F"/>
            <person name="Kageyama Y"/>
            <person name="Nozu R"/>
            <person name="Adachi N"/>
            <person name="Nishimura O"/>
            <person name="Nakagawa R"/>
            <person name="Tanegashima C"/>
            <person name="Kiyatake I"/>
            <person name="Matsumoto R"/>
            <person name="Murakumo K"/>
            <person name="Nishida K"/>
            <person name="Terakita A"/>
            <person name="Kuratani S"/>
            <person name="Sato K"/>
            <person name="Hyodo S Kuraku.S."/>
        </authorList>
    </citation>
    <scope>NUCLEOTIDE SEQUENCE [LARGE SCALE GENOMIC DNA]</scope>
</reference>
<keyword evidence="2" id="KW-1185">Reference proteome</keyword>
<gene>
    <name evidence="1" type="ORF">chiPu_0012359</name>
</gene>
<name>A0A401SU42_CHIPU</name>
<sequence>MTAPARRGYVPSSGSVIQRETPVKDPVAAAIEPWEAALIKIKHTERFRHQEQRGTNYADVAVQAVFEQEVRTITAVKKPEGKDDEWNLLNLQAAVSSEGKAEWVKAGAALGANIWRR</sequence>
<dbReference type="OMA" id="GANIWRR"/>
<accession>A0A401SU42</accession>
<protein>
    <submittedName>
        <fullName evidence="1">Uncharacterized protein</fullName>
    </submittedName>
</protein>
<evidence type="ECO:0000313" key="2">
    <source>
        <dbReference type="Proteomes" id="UP000287033"/>
    </source>
</evidence>
<dbReference type="Proteomes" id="UP000287033">
    <property type="component" value="Unassembled WGS sequence"/>
</dbReference>
<dbReference type="AlphaFoldDB" id="A0A401SU42"/>
<comment type="caution">
    <text evidence="1">The sequence shown here is derived from an EMBL/GenBank/DDBJ whole genome shotgun (WGS) entry which is preliminary data.</text>
</comment>
<evidence type="ECO:0000313" key="1">
    <source>
        <dbReference type="EMBL" id="GCC33888.1"/>
    </source>
</evidence>
<proteinExistence type="predicted"/>
<dbReference type="EMBL" id="BEZZ01000549">
    <property type="protein sequence ID" value="GCC33888.1"/>
    <property type="molecule type" value="Genomic_DNA"/>
</dbReference>